<evidence type="ECO:0000313" key="1">
    <source>
        <dbReference type="EMBL" id="KAF0905495.1"/>
    </source>
</evidence>
<comment type="caution">
    <text evidence="1">The sequence shown here is derived from an EMBL/GenBank/DDBJ whole genome shotgun (WGS) entry which is preliminary data.</text>
</comment>
<dbReference type="Proteomes" id="UP000479710">
    <property type="component" value="Unassembled WGS sequence"/>
</dbReference>
<keyword evidence="2" id="KW-1185">Reference proteome</keyword>
<gene>
    <name evidence="1" type="ORF">E2562_004460</name>
</gene>
<evidence type="ECO:0000313" key="2">
    <source>
        <dbReference type="Proteomes" id="UP000479710"/>
    </source>
</evidence>
<accession>A0A6G1CXZ0</accession>
<dbReference type="EMBL" id="SPHZ02000007">
    <property type="protein sequence ID" value="KAF0905495.1"/>
    <property type="molecule type" value="Genomic_DNA"/>
</dbReference>
<reference evidence="1 2" key="1">
    <citation type="submission" date="2019-11" db="EMBL/GenBank/DDBJ databases">
        <title>Whole genome sequence of Oryza granulata.</title>
        <authorList>
            <person name="Li W."/>
        </authorList>
    </citation>
    <scope>NUCLEOTIDE SEQUENCE [LARGE SCALE GENOMIC DNA]</scope>
    <source>
        <strain evidence="2">cv. Menghai</strain>
        <tissue evidence="1">Leaf</tissue>
    </source>
</reference>
<protein>
    <submittedName>
        <fullName evidence="1">Uncharacterized protein</fullName>
    </submittedName>
</protein>
<sequence length="59" mass="6268">MVEVLVEEEEASPRCKKEAMAAIAAGLPGHDKYDLETRAAAAGAGDDGESRHYPKVVIN</sequence>
<dbReference type="AlphaFoldDB" id="A0A6G1CXZ0"/>
<proteinExistence type="predicted"/>
<organism evidence="1 2">
    <name type="scientific">Oryza meyeriana var. granulata</name>
    <dbReference type="NCBI Taxonomy" id="110450"/>
    <lineage>
        <taxon>Eukaryota</taxon>
        <taxon>Viridiplantae</taxon>
        <taxon>Streptophyta</taxon>
        <taxon>Embryophyta</taxon>
        <taxon>Tracheophyta</taxon>
        <taxon>Spermatophyta</taxon>
        <taxon>Magnoliopsida</taxon>
        <taxon>Liliopsida</taxon>
        <taxon>Poales</taxon>
        <taxon>Poaceae</taxon>
        <taxon>BOP clade</taxon>
        <taxon>Oryzoideae</taxon>
        <taxon>Oryzeae</taxon>
        <taxon>Oryzinae</taxon>
        <taxon>Oryza</taxon>
        <taxon>Oryza meyeriana</taxon>
    </lineage>
</organism>
<name>A0A6G1CXZ0_9ORYZ</name>